<reference evidence="3 4" key="1">
    <citation type="journal article" date="2019" name="New Phytol.">
        <title>Comparative genomics reveals unique wood-decay strategies and fruiting body development in the Schizophyllaceae.</title>
        <authorList>
            <person name="Almasi E."/>
            <person name="Sahu N."/>
            <person name="Krizsan K."/>
            <person name="Balint B."/>
            <person name="Kovacs G.M."/>
            <person name="Kiss B."/>
            <person name="Cseklye J."/>
            <person name="Drula E."/>
            <person name="Henrissat B."/>
            <person name="Nagy I."/>
            <person name="Chovatia M."/>
            <person name="Adam C."/>
            <person name="LaButti K."/>
            <person name="Lipzen A."/>
            <person name="Riley R."/>
            <person name="Grigoriev I.V."/>
            <person name="Nagy L.G."/>
        </authorList>
    </citation>
    <scope>NUCLEOTIDE SEQUENCE [LARGE SCALE GENOMIC DNA]</scope>
    <source>
        <strain evidence="3 4">NL-1724</strain>
    </source>
</reference>
<dbReference type="PANTHER" id="PTHR31836">
    <property type="match status" value="1"/>
</dbReference>
<gene>
    <name evidence="3" type="ORF">BD626DRAFT_549533</name>
</gene>
<dbReference type="InterPro" id="IPR051477">
    <property type="entry name" value="Expansin_CellWall"/>
</dbReference>
<dbReference type="SUPFAM" id="SSF50685">
    <property type="entry name" value="Barwin-like endoglucanases"/>
    <property type="match status" value="1"/>
</dbReference>
<dbReference type="InterPro" id="IPR036908">
    <property type="entry name" value="RlpA-like_sf"/>
</dbReference>
<evidence type="ECO:0000313" key="3">
    <source>
        <dbReference type="EMBL" id="TRM60500.1"/>
    </source>
</evidence>
<dbReference type="STRING" id="97359.A0A550C6S8"/>
<dbReference type="EMBL" id="VDMD01000021">
    <property type="protein sequence ID" value="TRM60500.1"/>
    <property type="molecule type" value="Genomic_DNA"/>
</dbReference>
<dbReference type="PANTHER" id="PTHR31836:SF28">
    <property type="entry name" value="SRCR DOMAIN-CONTAINING PROTEIN-RELATED"/>
    <property type="match status" value="1"/>
</dbReference>
<dbReference type="OrthoDB" id="406505at2759"/>
<feature type="signal peptide" evidence="2">
    <location>
        <begin position="1"/>
        <end position="22"/>
    </location>
</feature>
<dbReference type="Proteomes" id="UP000320762">
    <property type="component" value="Unassembled WGS sequence"/>
</dbReference>
<evidence type="ECO:0000256" key="2">
    <source>
        <dbReference type="SAM" id="SignalP"/>
    </source>
</evidence>
<evidence type="ECO:0000256" key="1">
    <source>
        <dbReference type="ARBA" id="ARBA00022729"/>
    </source>
</evidence>
<protein>
    <submittedName>
        <fullName evidence="3">Non-catalytic module family EXPN protein</fullName>
    </submittedName>
</protein>
<evidence type="ECO:0000313" key="4">
    <source>
        <dbReference type="Proteomes" id="UP000320762"/>
    </source>
</evidence>
<dbReference type="AlphaFoldDB" id="A0A550C6S8"/>
<dbReference type="CDD" id="cd22191">
    <property type="entry name" value="DPBB_RlpA_EXP_N-like"/>
    <property type="match status" value="1"/>
</dbReference>
<sequence>MVMTRAMLFFITFFAFVAVSLCAPVPEASEIESRIVHHKGRLTWYQPGLGNCGNYDTEDDSVIAISKERYDNSNGGHCDQWIKIKVGNKIAYGKTRDSCPGCGYDDLDLSPAVFKQLGSLDDGVLQSSWHFLGKGESP</sequence>
<accession>A0A550C6S8</accession>
<comment type="caution">
    <text evidence="3">The sequence shown here is derived from an EMBL/GenBank/DDBJ whole genome shotgun (WGS) entry which is preliminary data.</text>
</comment>
<keyword evidence="4" id="KW-1185">Reference proteome</keyword>
<organism evidence="3 4">
    <name type="scientific">Schizophyllum amplum</name>
    <dbReference type="NCBI Taxonomy" id="97359"/>
    <lineage>
        <taxon>Eukaryota</taxon>
        <taxon>Fungi</taxon>
        <taxon>Dikarya</taxon>
        <taxon>Basidiomycota</taxon>
        <taxon>Agaricomycotina</taxon>
        <taxon>Agaricomycetes</taxon>
        <taxon>Agaricomycetidae</taxon>
        <taxon>Agaricales</taxon>
        <taxon>Schizophyllaceae</taxon>
        <taxon>Schizophyllum</taxon>
    </lineage>
</organism>
<keyword evidence="1 2" id="KW-0732">Signal</keyword>
<feature type="chain" id="PRO_5022170736" evidence="2">
    <location>
        <begin position="23"/>
        <end position="138"/>
    </location>
</feature>
<dbReference type="Gene3D" id="2.40.40.10">
    <property type="entry name" value="RlpA-like domain"/>
    <property type="match status" value="1"/>
</dbReference>
<proteinExistence type="predicted"/>
<name>A0A550C6S8_9AGAR</name>